<keyword evidence="1" id="KW-0808">Transferase</keyword>
<proteinExistence type="predicted"/>
<dbReference type="Pfam" id="PF00685">
    <property type="entry name" value="Sulfotransfer_1"/>
    <property type="match status" value="1"/>
</dbReference>
<dbReference type="Gene3D" id="3.40.50.300">
    <property type="entry name" value="P-loop containing nucleotide triphosphate hydrolases"/>
    <property type="match status" value="1"/>
</dbReference>
<comment type="caution">
    <text evidence="4">The sequence shown here is derived from an EMBL/GenBank/DDBJ whole genome shotgun (WGS) entry which is preliminary data.</text>
</comment>
<dbReference type="EMBL" id="LAZR01036295">
    <property type="protein sequence ID" value="KKL25227.1"/>
    <property type="molecule type" value="Genomic_DNA"/>
</dbReference>
<gene>
    <name evidence="4" type="ORF">LCGC14_2407420</name>
</gene>
<name>A0A0F9CFM2_9ZZZZ</name>
<dbReference type="InterPro" id="IPR037359">
    <property type="entry name" value="NST/OST"/>
</dbReference>
<evidence type="ECO:0000259" key="3">
    <source>
        <dbReference type="Pfam" id="PF00685"/>
    </source>
</evidence>
<dbReference type="AlphaFoldDB" id="A0A0F9CFM2"/>
<evidence type="ECO:0000256" key="1">
    <source>
        <dbReference type="ARBA" id="ARBA00022679"/>
    </source>
</evidence>
<dbReference type="InterPro" id="IPR000863">
    <property type="entry name" value="Sulfotransferase_dom"/>
</dbReference>
<dbReference type="GO" id="GO:0008146">
    <property type="term" value="F:sulfotransferase activity"/>
    <property type="evidence" value="ECO:0007669"/>
    <property type="project" value="InterPro"/>
</dbReference>
<accession>A0A0F9CFM2</accession>
<dbReference type="PANTHER" id="PTHR10605:SF56">
    <property type="entry name" value="BIFUNCTIONAL HEPARAN SULFATE N-DEACETYLASE_N-SULFOTRANSFERASE"/>
    <property type="match status" value="1"/>
</dbReference>
<protein>
    <recommendedName>
        <fullName evidence="3">Sulfotransferase domain-containing protein</fullName>
    </recommendedName>
</protein>
<sequence length="287" mass="33430">MIKPNFIIIGAMKSATSTLHEQLALQPGIFMTTPKEPNFFSDDDTYELGFDWYDGLFKEASVDDICGESSTHYTKMPDYPDTLSRMKAYLPSLKLVYVIRHPIERLVSHYIHQWSQNVIKTDINTAIDSFPELINYSCYSMQLKPYIEHYGAENILISFSEAFRKSPESELQRVANFIGYSQKVTWYDDLPEQNVSSQRLRRFRGYEFIIDNPVLAKIRRGIVPQVLRNFIKGQLIMKRRPELTVESLMKLEKRFNHDLNTLSRLTGTEINVGNYKELVKDKHISLI</sequence>
<reference evidence="4" key="1">
    <citation type="journal article" date="2015" name="Nature">
        <title>Complex archaea that bridge the gap between prokaryotes and eukaryotes.</title>
        <authorList>
            <person name="Spang A."/>
            <person name="Saw J.H."/>
            <person name="Jorgensen S.L."/>
            <person name="Zaremba-Niedzwiedzka K."/>
            <person name="Martijn J."/>
            <person name="Lind A.E."/>
            <person name="van Eijk R."/>
            <person name="Schleper C."/>
            <person name="Guy L."/>
            <person name="Ettema T.J."/>
        </authorList>
    </citation>
    <scope>NUCLEOTIDE SEQUENCE</scope>
</reference>
<evidence type="ECO:0000256" key="2">
    <source>
        <dbReference type="ARBA" id="ARBA00023180"/>
    </source>
</evidence>
<keyword evidence="2" id="KW-0325">Glycoprotein</keyword>
<dbReference type="PANTHER" id="PTHR10605">
    <property type="entry name" value="HEPARAN SULFATE SULFOTRANSFERASE"/>
    <property type="match status" value="1"/>
</dbReference>
<dbReference type="SUPFAM" id="SSF52540">
    <property type="entry name" value="P-loop containing nucleoside triphosphate hydrolases"/>
    <property type="match status" value="1"/>
</dbReference>
<evidence type="ECO:0000313" key="4">
    <source>
        <dbReference type="EMBL" id="KKL25227.1"/>
    </source>
</evidence>
<feature type="domain" description="Sulfotransferase" evidence="3">
    <location>
        <begin position="4"/>
        <end position="258"/>
    </location>
</feature>
<dbReference type="InterPro" id="IPR027417">
    <property type="entry name" value="P-loop_NTPase"/>
</dbReference>
<organism evidence="4">
    <name type="scientific">marine sediment metagenome</name>
    <dbReference type="NCBI Taxonomy" id="412755"/>
    <lineage>
        <taxon>unclassified sequences</taxon>
        <taxon>metagenomes</taxon>
        <taxon>ecological metagenomes</taxon>
    </lineage>
</organism>